<dbReference type="SUPFAM" id="SSF48371">
    <property type="entry name" value="ARM repeat"/>
    <property type="match status" value="1"/>
</dbReference>
<sequence length="381" mass="43347">EFLHLSQVGTKASSVLNYCIAQLSDFKTWESAPTLLKNLLLNGTKKLETLFIQSADVHCVLASNLLSVLCSLMKSPISDNLNSLLVSGFKSVYNVIKLISKFWDQDMILAPALQYFAEIVKNLSQQESQTFIPALLQSDKCTDFLESTFENPSSKMFSHCLVIVVWLSANGQLYEGKHFVTIRSQFLMNYLATCCRPYMFLILQLLKYALSAMIEKRTMCGACHFFKSCQDFIPSKIFCQSELRQIYGYLQQYVSQEDSSLRFEAMECIHKLVGSGSDLGHFVLQHSWNLTMFESLSSRVENGLQDFELNFYALFSTQSQSPLWSSTSVNSFLMGLLNSSFTAEQQEKAMAIIKKIKDSQVKVDKYLLETVDACLQDYEDW</sequence>
<dbReference type="EMBL" id="RQTK01000024">
    <property type="protein sequence ID" value="RUS90809.1"/>
    <property type="molecule type" value="Genomic_DNA"/>
</dbReference>
<proteinExistence type="predicted"/>
<keyword evidence="2" id="KW-1185">Reference proteome</keyword>
<comment type="caution">
    <text evidence="1">The sequence shown here is derived from an EMBL/GenBank/DDBJ whole genome shotgun (WGS) entry which is preliminary data.</text>
</comment>
<protein>
    <submittedName>
        <fullName evidence="1">Uncharacterized protein</fullName>
    </submittedName>
</protein>
<reference evidence="1 2" key="1">
    <citation type="submission" date="2019-01" db="EMBL/GenBank/DDBJ databases">
        <title>A draft genome assembly of the solar-powered sea slug Elysia chlorotica.</title>
        <authorList>
            <person name="Cai H."/>
            <person name="Li Q."/>
            <person name="Fang X."/>
            <person name="Li J."/>
            <person name="Curtis N.E."/>
            <person name="Altenburger A."/>
            <person name="Shibata T."/>
            <person name="Feng M."/>
            <person name="Maeda T."/>
            <person name="Schwartz J.A."/>
            <person name="Shigenobu S."/>
            <person name="Lundholm N."/>
            <person name="Nishiyama T."/>
            <person name="Yang H."/>
            <person name="Hasebe M."/>
            <person name="Li S."/>
            <person name="Pierce S.K."/>
            <person name="Wang J."/>
        </authorList>
    </citation>
    <scope>NUCLEOTIDE SEQUENCE [LARGE SCALE GENOMIC DNA]</scope>
    <source>
        <strain evidence="1">EC2010</strain>
        <tissue evidence="1">Whole organism of an adult</tissue>
    </source>
</reference>
<feature type="non-terminal residue" evidence="1">
    <location>
        <position position="1"/>
    </location>
</feature>
<name>A0A433UAH6_ELYCH</name>
<gene>
    <name evidence="1" type="ORF">EGW08_001428</name>
</gene>
<accession>A0A433UAH6</accession>
<dbReference type="Proteomes" id="UP000271974">
    <property type="component" value="Unassembled WGS sequence"/>
</dbReference>
<evidence type="ECO:0000313" key="2">
    <source>
        <dbReference type="Proteomes" id="UP000271974"/>
    </source>
</evidence>
<organism evidence="1 2">
    <name type="scientific">Elysia chlorotica</name>
    <name type="common">Eastern emerald elysia</name>
    <name type="synonym">Sea slug</name>
    <dbReference type="NCBI Taxonomy" id="188477"/>
    <lineage>
        <taxon>Eukaryota</taxon>
        <taxon>Metazoa</taxon>
        <taxon>Spiralia</taxon>
        <taxon>Lophotrochozoa</taxon>
        <taxon>Mollusca</taxon>
        <taxon>Gastropoda</taxon>
        <taxon>Heterobranchia</taxon>
        <taxon>Euthyneura</taxon>
        <taxon>Panpulmonata</taxon>
        <taxon>Sacoglossa</taxon>
        <taxon>Placobranchoidea</taxon>
        <taxon>Plakobranchidae</taxon>
        <taxon>Elysia</taxon>
    </lineage>
</organism>
<evidence type="ECO:0000313" key="1">
    <source>
        <dbReference type="EMBL" id="RUS90809.1"/>
    </source>
</evidence>
<dbReference type="AlphaFoldDB" id="A0A433UAH6"/>
<dbReference type="OrthoDB" id="6162561at2759"/>
<dbReference type="InterPro" id="IPR016024">
    <property type="entry name" value="ARM-type_fold"/>
</dbReference>